<organism evidence="2 3">
    <name type="scientific">Pelagihabitans pacificus</name>
    <dbReference type="NCBI Taxonomy" id="2696054"/>
    <lineage>
        <taxon>Bacteria</taxon>
        <taxon>Pseudomonadati</taxon>
        <taxon>Bacteroidota</taxon>
        <taxon>Flavobacteriia</taxon>
        <taxon>Flavobacteriales</taxon>
        <taxon>Flavobacteriaceae</taxon>
        <taxon>Pelagihabitans</taxon>
    </lineage>
</organism>
<comment type="caution">
    <text evidence="2">The sequence shown here is derived from an EMBL/GenBank/DDBJ whole genome shotgun (WGS) entry which is preliminary data.</text>
</comment>
<dbReference type="PROSITE" id="PS51257">
    <property type="entry name" value="PROKAR_LIPOPROTEIN"/>
    <property type="match status" value="1"/>
</dbReference>
<feature type="signal peptide" evidence="1">
    <location>
        <begin position="1"/>
        <end position="23"/>
    </location>
</feature>
<dbReference type="AlphaFoldDB" id="A0A967E652"/>
<gene>
    <name evidence="2" type="ORF">FK220_007930</name>
</gene>
<reference evidence="2" key="1">
    <citation type="submission" date="2019-07" db="EMBL/GenBank/DDBJ databases">
        <authorList>
            <person name="De-Chao Zhang Q."/>
        </authorList>
    </citation>
    <scope>NUCLEOTIDE SEQUENCE</scope>
    <source>
        <strain evidence="2">TP-CH-4</strain>
    </source>
</reference>
<dbReference type="SUPFAM" id="SSF75011">
    <property type="entry name" value="3-carboxy-cis,cis-mucoante lactonizing enzyme"/>
    <property type="match status" value="1"/>
</dbReference>
<keyword evidence="1" id="KW-0732">Signal</keyword>
<sequence length="378" mass="41951">MRTYNLFNLLLACLVLMSCSTSDEGTGVGEGPTNPGTDADYVLLLTSGTTLKSQLLNAGAELVTVNPADSDFKNTGIPDLTYREGLEMSFYQRTGVCGGEILKYDFINDTATELALFEDLGDCGLTAYAIAHTETRVYVAYGLEVDAKDTKYFVRVVDLDSTDENFVDVPLDKKPLDLVFTNNRLFVLALDEAVTDENALFVMDAATNTMIIEMNLGFDAQRLIKNSDGNLVISYDELHTLLNSQTLSIQYVNYQEGKEPRFVSSRSNNFDNEGRLYYEMSPGENSSYPKVPGIYDFANDIVILYAYENFLTEAQRTIEYEIETTTMVDFDTKNGYMLIGYKKVGLDKGGLLRVKTGSEPAVIDNLDVDGIPYAIIVK</sequence>
<evidence type="ECO:0000313" key="2">
    <source>
        <dbReference type="EMBL" id="NHF59265.1"/>
    </source>
</evidence>
<dbReference type="EMBL" id="VIKU02000002">
    <property type="protein sequence ID" value="NHF59265.1"/>
    <property type="molecule type" value="Genomic_DNA"/>
</dbReference>
<accession>A0A967E652</accession>
<dbReference type="Proteomes" id="UP000707206">
    <property type="component" value="Unassembled WGS sequence"/>
</dbReference>
<dbReference type="RefSeq" id="WP_152573781.1">
    <property type="nucleotide sequence ID" value="NZ_VIKU02000002.1"/>
</dbReference>
<feature type="chain" id="PRO_5037008123" evidence="1">
    <location>
        <begin position="24"/>
        <end position="378"/>
    </location>
</feature>
<reference evidence="2" key="2">
    <citation type="submission" date="2020-03" db="EMBL/GenBank/DDBJ databases">
        <title>Flavobacteriaceae bacterium strain TP-CH-4, a member of the family Flavobacteriaceae isolated from a deep-sea seamount.</title>
        <authorList>
            <person name="Zhang D.-C."/>
        </authorList>
    </citation>
    <scope>NUCLEOTIDE SEQUENCE</scope>
    <source>
        <strain evidence="2">TP-CH-4</strain>
    </source>
</reference>
<keyword evidence="3" id="KW-1185">Reference proteome</keyword>
<name>A0A967E652_9FLAO</name>
<protein>
    <submittedName>
        <fullName evidence="2">Uncharacterized protein</fullName>
    </submittedName>
</protein>
<evidence type="ECO:0000313" key="3">
    <source>
        <dbReference type="Proteomes" id="UP000707206"/>
    </source>
</evidence>
<evidence type="ECO:0000256" key="1">
    <source>
        <dbReference type="SAM" id="SignalP"/>
    </source>
</evidence>
<proteinExistence type="predicted"/>